<dbReference type="InterPro" id="IPR016032">
    <property type="entry name" value="Sig_transdc_resp-reg_C-effctor"/>
</dbReference>
<dbReference type="InterPro" id="IPR001867">
    <property type="entry name" value="OmpR/PhoB-type_DNA-bd"/>
</dbReference>
<feature type="region of interest" description="Disordered" evidence="5">
    <location>
        <begin position="131"/>
        <end position="161"/>
    </location>
</feature>
<dbReference type="Pfam" id="PF00486">
    <property type="entry name" value="Trans_reg_C"/>
    <property type="match status" value="1"/>
</dbReference>
<comment type="caution">
    <text evidence="7">The sequence shown here is derived from an EMBL/GenBank/DDBJ whole genome shotgun (WGS) entry which is preliminary data.</text>
</comment>
<accession>A0ABV1NTZ1</accession>
<dbReference type="InterPro" id="IPR039420">
    <property type="entry name" value="WalR-like"/>
</dbReference>
<evidence type="ECO:0000259" key="6">
    <source>
        <dbReference type="PROSITE" id="PS51755"/>
    </source>
</evidence>
<keyword evidence="2" id="KW-0902">Two-component regulatory system</keyword>
<dbReference type="PANTHER" id="PTHR48111">
    <property type="entry name" value="REGULATOR OF RPOS"/>
    <property type="match status" value="1"/>
</dbReference>
<feature type="region of interest" description="Disordered" evidence="5">
    <location>
        <begin position="93"/>
        <end position="112"/>
    </location>
</feature>
<dbReference type="CDD" id="cd00383">
    <property type="entry name" value="trans_reg_C"/>
    <property type="match status" value="1"/>
</dbReference>
<sequence length="161" mass="17544">MHSVQDVSLDPETRRAWKGGDEITFSRKEFDLVLALISRPGEIVTREQLMREVWHTSFWTSSKTIDVHLGWVRRKIGDNPRRPHLITTIRGKGLRFEPQPPPGHPAAGGEGAQPVAPIVIDADVATDCADGPAAPGVGAPEMAYRAPEADRVSAAERPVVA</sequence>
<name>A0ABV1NTZ1_9ACTN</name>
<evidence type="ECO:0000256" key="3">
    <source>
        <dbReference type="ARBA" id="ARBA00023125"/>
    </source>
</evidence>
<evidence type="ECO:0000256" key="5">
    <source>
        <dbReference type="SAM" id="MobiDB-lite"/>
    </source>
</evidence>
<dbReference type="PROSITE" id="PS51755">
    <property type="entry name" value="OMPR_PHOB"/>
    <property type="match status" value="1"/>
</dbReference>
<evidence type="ECO:0000313" key="7">
    <source>
        <dbReference type="EMBL" id="MEQ7845956.1"/>
    </source>
</evidence>
<organism evidence="7 8">
    <name type="scientific">Nocardioides kribbensis</name>
    <dbReference type="NCBI Taxonomy" id="305517"/>
    <lineage>
        <taxon>Bacteria</taxon>
        <taxon>Bacillati</taxon>
        <taxon>Actinomycetota</taxon>
        <taxon>Actinomycetes</taxon>
        <taxon>Propionibacteriales</taxon>
        <taxon>Nocardioidaceae</taxon>
        <taxon>Nocardioides</taxon>
    </lineage>
</organism>
<dbReference type="PANTHER" id="PTHR48111:SF40">
    <property type="entry name" value="PHOSPHATE REGULON TRANSCRIPTIONAL REGULATORY PROTEIN PHOB"/>
    <property type="match status" value="1"/>
</dbReference>
<evidence type="ECO:0000256" key="4">
    <source>
        <dbReference type="PROSITE-ProRule" id="PRU01091"/>
    </source>
</evidence>
<evidence type="ECO:0000256" key="1">
    <source>
        <dbReference type="ARBA" id="ARBA00022553"/>
    </source>
</evidence>
<protein>
    <submittedName>
        <fullName evidence="7">Winged helix-turn-helix domain-containing protein</fullName>
    </submittedName>
</protein>
<feature type="DNA-binding region" description="OmpR/PhoB-type" evidence="4">
    <location>
        <begin position="1"/>
        <end position="98"/>
    </location>
</feature>
<keyword evidence="3 4" id="KW-0238">DNA-binding</keyword>
<gene>
    <name evidence="7" type="ORF">V6R90_01605</name>
</gene>
<dbReference type="EMBL" id="JBEGDP010000001">
    <property type="protein sequence ID" value="MEQ7845956.1"/>
    <property type="molecule type" value="Genomic_DNA"/>
</dbReference>
<dbReference type="InterPro" id="IPR036388">
    <property type="entry name" value="WH-like_DNA-bd_sf"/>
</dbReference>
<feature type="domain" description="OmpR/PhoB-type" evidence="6">
    <location>
        <begin position="1"/>
        <end position="98"/>
    </location>
</feature>
<dbReference type="SUPFAM" id="SSF46894">
    <property type="entry name" value="C-terminal effector domain of the bipartite response regulators"/>
    <property type="match status" value="1"/>
</dbReference>
<dbReference type="RefSeq" id="WP_349803595.1">
    <property type="nucleotide sequence ID" value="NZ_JBEGDP010000001.1"/>
</dbReference>
<dbReference type="Proteomes" id="UP001482520">
    <property type="component" value="Unassembled WGS sequence"/>
</dbReference>
<keyword evidence="8" id="KW-1185">Reference proteome</keyword>
<evidence type="ECO:0000313" key="8">
    <source>
        <dbReference type="Proteomes" id="UP001482520"/>
    </source>
</evidence>
<feature type="compositionally biased region" description="Low complexity" evidence="5">
    <location>
        <begin position="131"/>
        <end position="140"/>
    </location>
</feature>
<dbReference type="Gene3D" id="1.10.10.10">
    <property type="entry name" value="Winged helix-like DNA-binding domain superfamily/Winged helix DNA-binding domain"/>
    <property type="match status" value="1"/>
</dbReference>
<proteinExistence type="predicted"/>
<evidence type="ECO:0000256" key="2">
    <source>
        <dbReference type="ARBA" id="ARBA00023012"/>
    </source>
</evidence>
<keyword evidence="1" id="KW-0597">Phosphoprotein</keyword>
<reference evidence="7 8" key="1">
    <citation type="submission" date="2024-02" db="EMBL/GenBank/DDBJ databases">
        <title>Full genome sequence of Nocardioides kribbensis.</title>
        <authorList>
            <person name="Poletto B.L."/>
            <person name="Silva G."/>
            <person name="Galante D."/>
            <person name="Campos K.R."/>
            <person name="Santos M.B.N."/>
            <person name="Sacchi C.T."/>
        </authorList>
    </citation>
    <scope>NUCLEOTIDE SEQUENCE [LARGE SCALE GENOMIC DNA]</scope>
    <source>
        <strain evidence="7 8">O4R</strain>
    </source>
</reference>
<dbReference type="SMART" id="SM00862">
    <property type="entry name" value="Trans_reg_C"/>
    <property type="match status" value="1"/>
</dbReference>